<reference evidence="1 2" key="1">
    <citation type="submission" date="2018-11" db="EMBL/GenBank/DDBJ databases">
        <title>Genome assembly of Steccherinum ochraceum LE-BIN_3174, the white-rot fungus of the Steccherinaceae family (The Residual Polyporoid clade, Polyporales, Basidiomycota).</title>
        <authorList>
            <person name="Fedorova T.V."/>
            <person name="Glazunova O.A."/>
            <person name="Landesman E.O."/>
            <person name="Moiseenko K.V."/>
            <person name="Psurtseva N.V."/>
            <person name="Savinova O.S."/>
            <person name="Shakhova N.V."/>
            <person name="Tyazhelova T.V."/>
            <person name="Vasina D.V."/>
        </authorList>
    </citation>
    <scope>NUCLEOTIDE SEQUENCE [LARGE SCALE GENOMIC DNA]</scope>
    <source>
        <strain evidence="1 2">LE-BIN_3174</strain>
    </source>
</reference>
<name>A0A4R0RCX7_9APHY</name>
<organism evidence="1 2">
    <name type="scientific">Steccherinum ochraceum</name>
    <dbReference type="NCBI Taxonomy" id="92696"/>
    <lineage>
        <taxon>Eukaryota</taxon>
        <taxon>Fungi</taxon>
        <taxon>Dikarya</taxon>
        <taxon>Basidiomycota</taxon>
        <taxon>Agaricomycotina</taxon>
        <taxon>Agaricomycetes</taxon>
        <taxon>Polyporales</taxon>
        <taxon>Steccherinaceae</taxon>
        <taxon>Steccherinum</taxon>
    </lineage>
</organism>
<sequence length="127" mass="13244">MSLDLQHIPEGEAVSTEGLKLSITSFDVWTNKQPGFSSNTSGVSSSATTKLSLTLDGSFIADTLGSTQEVHDNAFPNIQLQLVREGSGVMVDAVNGPAWIGGAKYCIAVSIGGTRVKTKAGEVMDVV</sequence>
<accession>A0A4R0RCX7</accession>
<protein>
    <submittedName>
        <fullName evidence="1">Uncharacterized protein</fullName>
    </submittedName>
</protein>
<dbReference type="AlphaFoldDB" id="A0A4R0RCX7"/>
<evidence type="ECO:0000313" key="2">
    <source>
        <dbReference type="Proteomes" id="UP000292702"/>
    </source>
</evidence>
<proteinExistence type="predicted"/>
<evidence type="ECO:0000313" key="1">
    <source>
        <dbReference type="EMBL" id="TCD60324.1"/>
    </source>
</evidence>
<keyword evidence="2" id="KW-1185">Reference proteome</keyword>
<comment type="caution">
    <text evidence="1">The sequence shown here is derived from an EMBL/GenBank/DDBJ whole genome shotgun (WGS) entry which is preliminary data.</text>
</comment>
<dbReference type="Proteomes" id="UP000292702">
    <property type="component" value="Unassembled WGS sequence"/>
</dbReference>
<dbReference type="EMBL" id="RWJN01000617">
    <property type="protein sequence ID" value="TCD60324.1"/>
    <property type="molecule type" value="Genomic_DNA"/>
</dbReference>
<gene>
    <name evidence="1" type="ORF">EIP91_010348</name>
</gene>